<dbReference type="PANTHER" id="PTHR45723">
    <property type="entry name" value="SERINE/THREONINE-PROTEIN KINASE RIO1"/>
    <property type="match status" value="1"/>
</dbReference>
<dbReference type="OrthoDB" id="31344at2157"/>
<dbReference type="EMBL" id="LXWN01000002">
    <property type="protein sequence ID" value="PTL87590.1"/>
    <property type="molecule type" value="Genomic_DNA"/>
</dbReference>
<evidence type="ECO:0000256" key="10">
    <source>
        <dbReference type="ARBA" id="ARBA00047899"/>
    </source>
</evidence>
<evidence type="ECO:0000313" key="13">
    <source>
        <dbReference type="EMBL" id="AJA92431.1"/>
    </source>
</evidence>
<evidence type="ECO:0000313" key="14">
    <source>
        <dbReference type="EMBL" id="PTL87590.1"/>
    </source>
</evidence>
<keyword evidence="6" id="KW-0547">Nucleotide-binding</keyword>
<dbReference type="CDD" id="cd05145">
    <property type="entry name" value="RIO1_like"/>
    <property type="match status" value="1"/>
</dbReference>
<dbReference type="HOGENOM" id="CLU_018693_3_3_2"/>
<dbReference type="GO" id="GO:0005524">
    <property type="term" value="F:ATP binding"/>
    <property type="evidence" value="ECO:0007669"/>
    <property type="project" value="UniProtKB-KW"/>
</dbReference>
<keyword evidence="5" id="KW-0479">Metal-binding</keyword>
<dbReference type="Proteomes" id="UP000030944">
    <property type="component" value="Chromosome"/>
</dbReference>
<name>A0A0A7V2M3_9ARCH</name>
<comment type="catalytic activity">
    <reaction evidence="11">
        <text>L-seryl-[protein] + ATP = O-phospho-L-seryl-[protein] + ADP + H(+)</text>
        <dbReference type="Rhea" id="RHEA:17989"/>
        <dbReference type="Rhea" id="RHEA-COMP:9863"/>
        <dbReference type="Rhea" id="RHEA-COMP:11604"/>
        <dbReference type="ChEBI" id="CHEBI:15378"/>
        <dbReference type="ChEBI" id="CHEBI:29999"/>
        <dbReference type="ChEBI" id="CHEBI:30616"/>
        <dbReference type="ChEBI" id="CHEBI:83421"/>
        <dbReference type="ChEBI" id="CHEBI:456216"/>
        <dbReference type="EC" id="2.7.11.1"/>
    </reaction>
</comment>
<evidence type="ECO:0000256" key="7">
    <source>
        <dbReference type="ARBA" id="ARBA00022777"/>
    </source>
</evidence>
<keyword evidence="9" id="KW-0460">Magnesium</keyword>
<evidence type="ECO:0000256" key="3">
    <source>
        <dbReference type="ARBA" id="ARBA00022527"/>
    </source>
</evidence>
<dbReference type="SUPFAM" id="SSF56112">
    <property type="entry name" value="Protein kinase-like (PK-like)"/>
    <property type="match status" value="1"/>
</dbReference>
<organism evidence="13 15">
    <name type="scientific">Candidatus Nitrosopelagicus brevis</name>
    <dbReference type="NCBI Taxonomy" id="1410606"/>
    <lineage>
        <taxon>Archaea</taxon>
        <taxon>Nitrososphaerota</taxon>
    </lineage>
</organism>
<dbReference type="STRING" id="1410606.T478_0367"/>
<dbReference type="AlphaFoldDB" id="A0A0A7V2M3"/>
<dbReference type="InterPro" id="IPR051272">
    <property type="entry name" value="RIO-type_Ser/Thr_kinase"/>
</dbReference>
<evidence type="ECO:0000256" key="9">
    <source>
        <dbReference type="ARBA" id="ARBA00022842"/>
    </source>
</evidence>
<dbReference type="Pfam" id="PF01163">
    <property type="entry name" value="RIO1"/>
    <property type="match status" value="1"/>
</dbReference>
<dbReference type="SMART" id="SM00090">
    <property type="entry name" value="RIO"/>
    <property type="match status" value="1"/>
</dbReference>
<comment type="similarity">
    <text evidence="1">Belongs to the protein kinase superfamily. RIO-type Ser/Thr kinase family.</text>
</comment>
<dbReference type="RefSeq" id="WP_048104723.1">
    <property type="nucleotide sequence ID" value="NZ_CP007026.1"/>
</dbReference>
<dbReference type="Gene3D" id="3.30.200.20">
    <property type="entry name" value="Phosphorylase Kinase, domain 1"/>
    <property type="match status" value="1"/>
</dbReference>
<dbReference type="GeneID" id="24816263"/>
<dbReference type="GO" id="GO:0046872">
    <property type="term" value="F:metal ion binding"/>
    <property type="evidence" value="ECO:0007669"/>
    <property type="project" value="UniProtKB-KW"/>
</dbReference>
<reference evidence="13 15" key="1">
    <citation type="journal article" date="2015" name="Proc. Natl. Acad. Sci. U.S.A.">
        <title>Genomic and proteomic characterization of "Candidatus Nitrosopelagicus brevis": An ammonia-oxidizing archaeon from the open ocean.</title>
        <authorList>
            <person name="Santoro A.E."/>
            <person name="Dupont C.L."/>
            <person name="Richter R.A."/>
            <person name="Craig M.T."/>
            <person name="Carini P."/>
            <person name="McIlvin M.R."/>
            <person name="Yang Y."/>
            <person name="Orsi W.D."/>
            <person name="Moran D.M."/>
            <person name="Saito M.A."/>
        </authorList>
    </citation>
    <scope>NUCLEOTIDE SEQUENCE [LARGE SCALE GENOMIC DNA]</scope>
    <source>
        <strain evidence="13">CN25</strain>
        <strain evidence="15">V2</strain>
    </source>
</reference>
<keyword evidence="4" id="KW-0808">Transferase</keyword>
<evidence type="ECO:0000256" key="1">
    <source>
        <dbReference type="ARBA" id="ARBA00009196"/>
    </source>
</evidence>
<dbReference type="EC" id="2.7.11.1" evidence="2"/>
<keyword evidence="8" id="KW-0067">ATP-binding</keyword>
<sequence length="259" mass="29858">MSDNSEKKIELKIKSKLEQKKKKKTLDDGFKKNKVVNEVLDKITILQLYDLINSKIISYVNGVVKAGKESVVFWAKDPEENDIALKIYLVTTSNFKKRSQYLTGDPRFTSVKKGTKNIVYLWARKEFQNISKCYDCGIPVVKPRHVSKNILIMDFEGKDGKPENTLLESEIDENDYHQSIELISDLFKKAKLVHGDFSEYNIFKTKNGLKLFDLGSAVDRTHPNTMNFLKRDINNITNFFVKRGLTVENPADILERITK</sequence>
<dbReference type="KEGG" id="nbv:T478_0367"/>
<evidence type="ECO:0000313" key="16">
    <source>
        <dbReference type="Proteomes" id="UP000241022"/>
    </source>
</evidence>
<protein>
    <recommendedName>
        <fullName evidence="2">non-specific serine/threonine protein kinase</fullName>
        <ecNumber evidence="2">2.7.11.1</ecNumber>
    </recommendedName>
</protein>
<dbReference type="Proteomes" id="UP000241022">
    <property type="component" value="Unassembled WGS sequence"/>
</dbReference>
<evidence type="ECO:0000256" key="6">
    <source>
        <dbReference type="ARBA" id="ARBA00022741"/>
    </source>
</evidence>
<evidence type="ECO:0000256" key="8">
    <source>
        <dbReference type="ARBA" id="ARBA00022840"/>
    </source>
</evidence>
<evidence type="ECO:0000259" key="12">
    <source>
        <dbReference type="SMART" id="SM00090"/>
    </source>
</evidence>
<accession>A0A0A7V2M3</accession>
<dbReference type="EMBL" id="CP007026">
    <property type="protein sequence ID" value="AJA92431.1"/>
    <property type="molecule type" value="Genomic_DNA"/>
</dbReference>
<comment type="catalytic activity">
    <reaction evidence="10">
        <text>L-threonyl-[protein] + ATP = O-phospho-L-threonyl-[protein] + ADP + H(+)</text>
        <dbReference type="Rhea" id="RHEA:46608"/>
        <dbReference type="Rhea" id="RHEA-COMP:11060"/>
        <dbReference type="Rhea" id="RHEA-COMP:11605"/>
        <dbReference type="ChEBI" id="CHEBI:15378"/>
        <dbReference type="ChEBI" id="CHEBI:30013"/>
        <dbReference type="ChEBI" id="CHEBI:30616"/>
        <dbReference type="ChEBI" id="CHEBI:61977"/>
        <dbReference type="ChEBI" id="CHEBI:456216"/>
        <dbReference type="EC" id="2.7.11.1"/>
    </reaction>
</comment>
<reference evidence="14" key="2">
    <citation type="submission" date="2016-05" db="EMBL/GenBank/DDBJ databases">
        <authorList>
            <person name="Lavstsen T."/>
            <person name="Jespersen J.S."/>
        </authorList>
    </citation>
    <scope>NUCLEOTIDE SEQUENCE [LARGE SCALE GENOMIC DNA]</scope>
    <source>
        <strain evidence="14">U25</strain>
    </source>
</reference>
<proteinExistence type="inferred from homology"/>
<dbReference type="InterPro" id="IPR000687">
    <property type="entry name" value="RIO_kinase"/>
</dbReference>
<evidence type="ECO:0000313" key="15">
    <source>
        <dbReference type="Proteomes" id="UP000030944"/>
    </source>
</evidence>
<evidence type="ECO:0000256" key="11">
    <source>
        <dbReference type="ARBA" id="ARBA00048679"/>
    </source>
</evidence>
<reference evidence="14 16" key="3">
    <citation type="submission" date="2018-04" db="EMBL/GenBank/DDBJ databases">
        <title>Transcriptomics of ammonia oxidizing archaea.</title>
        <authorList>
            <person name="Carini P."/>
        </authorList>
    </citation>
    <scope>NUCLEOTIDE SEQUENCE [LARGE SCALE GENOMIC DNA]</scope>
    <source>
        <strain evidence="14 16">U25</strain>
    </source>
</reference>
<keyword evidence="7 14" id="KW-0418">Kinase</keyword>
<keyword evidence="16" id="KW-1185">Reference proteome</keyword>
<keyword evidence="3 14" id="KW-0723">Serine/threonine-protein kinase</keyword>
<dbReference type="InterPro" id="IPR018934">
    <property type="entry name" value="RIO_dom"/>
</dbReference>
<dbReference type="InterPro" id="IPR011009">
    <property type="entry name" value="Kinase-like_dom_sf"/>
</dbReference>
<feature type="domain" description="RIO kinase" evidence="12">
    <location>
        <begin position="29"/>
        <end position="259"/>
    </location>
</feature>
<dbReference type="GO" id="GO:0004674">
    <property type="term" value="F:protein serine/threonine kinase activity"/>
    <property type="evidence" value="ECO:0007669"/>
    <property type="project" value="UniProtKB-KW"/>
</dbReference>
<evidence type="ECO:0000256" key="2">
    <source>
        <dbReference type="ARBA" id="ARBA00012513"/>
    </source>
</evidence>
<dbReference type="Gene3D" id="1.10.510.10">
    <property type="entry name" value="Transferase(Phosphotransferase) domain 1"/>
    <property type="match status" value="1"/>
</dbReference>
<evidence type="ECO:0000256" key="5">
    <source>
        <dbReference type="ARBA" id="ARBA00022723"/>
    </source>
</evidence>
<evidence type="ECO:0000256" key="4">
    <source>
        <dbReference type="ARBA" id="ARBA00022679"/>
    </source>
</evidence>
<gene>
    <name evidence="14" type="ORF">A7X95_06890</name>
    <name evidence="13" type="ORF">T478_0367</name>
</gene>